<protein>
    <submittedName>
        <fullName evidence="1">Uncharacterized protein</fullName>
    </submittedName>
</protein>
<comment type="caution">
    <text evidence="1">The sequence shown here is derived from an EMBL/GenBank/DDBJ whole genome shotgun (WGS) entry which is preliminary data.</text>
</comment>
<accession>A0A0F9T7G1</accession>
<proteinExistence type="predicted"/>
<organism evidence="1">
    <name type="scientific">marine sediment metagenome</name>
    <dbReference type="NCBI Taxonomy" id="412755"/>
    <lineage>
        <taxon>unclassified sequences</taxon>
        <taxon>metagenomes</taxon>
        <taxon>ecological metagenomes</taxon>
    </lineage>
</organism>
<dbReference type="AlphaFoldDB" id="A0A0F9T7G1"/>
<dbReference type="EMBL" id="LAZR01001894">
    <property type="protein sequence ID" value="KKN37433.1"/>
    <property type="molecule type" value="Genomic_DNA"/>
</dbReference>
<name>A0A0F9T7G1_9ZZZZ</name>
<sequence length="77" mass="9025">MSLGFKKLFTLFSKRVVLFDELKRMTDFQLFSKIYALELTTPNSSDLKWYKAETASRKKPDIFENAIKSAKQIKKLT</sequence>
<reference evidence="1" key="1">
    <citation type="journal article" date="2015" name="Nature">
        <title>Complex archaea that bridge the gap between prokaryotes and eukaryotes.</title>
        <authorList>
            <person name="Spang A."/>
            <person name="Saw J.H."/>
            <person name="Jorgensen S.L."/>
            <person name="Zaremba-Niedzwiedzka K."/>
            <person name="Martijn J."/>
            <person name="Lind A.E."/>
            <person name="van Eijk R."/>
            <person name="Schleper C."/>
            <person name="Guy L."/>
            <person name="Ettema T.J."/>
        </authorList>
    </citation>
    <scope>NUCLEOTIDE SEQUENCE</scope>
</reference>
<gene>
    <name evidence="1" type="ORF">LCGC14_0763360</name>
</gene>
<evidence type="ECO:0000313" key="1">
    <source>
        <dbReference type="EMBL" id="KKN37433.1"/>
    </source>
</evidence>